<dbReference type="PRINTS" id="PR00252">
    <property type="entry name" value="NRIONCHANNEL"/>
</dbReference>
<dbReference type="InterPro" id="IPR006029">
    <property type="entry name" value="Neurotrans-gated_channel_TM"/>
</dbReference>
<dbReference type="SUPFAM" id="SSF90112">
    <property type="entry name" value="Neurotransmitter-gated ion-channel transmembrane pore"/>
    <property type="match status" value="1"/>
</dbReference>
<dbReference type="Pfam" id="PF02932">
    <property type="entry name" value="Neur_chan_memb"/>
    <property type="match status" value="1"/>
</dbReference>
<keyword evidence="10" id="KW-0325">Glycoprotein</keyword>
<keyword evidence="7 14" id="KW-0472">Membrane</keyword>
<evidence type="ECO:0000313" key="17">
    <source>
        <dbReference type="Proteomes" id="UP000694865"/>
    </source>
</evidence>
<feature type="transmembrane region" description="Helical" evidence="14">
    <location>
        <begin position="488"/>
        <end position="511"/>
    </location>
</feature>
<keyword evidence="1" id="KW-0813">Transport</keyword>
<evidence type="ECO:0000256" key="13">
    <source>
        <dbReference type="ARBA" id="ARBA00034099"/>
    </source>
</evidence>
<dbReference type="Gene3D" id="1.20.58.390">
    <property type="entry name" value="Neurotransmitter-gated ion-channel transmembrane domain"/>
    <property type="match status" value="2"/>
</dbReference>
<name>A0ABM0MDN1_SACKO</name>
<dbReference type="InterPro" id="IPR036719">
    <property type="entry name" value="Neuro-gated_channel_TM_sf"/>
</dbReference>
<evidence type="ECO:0000256" key="10">
    <source>
        <dbReference type="ARBA" id="ARBA00023180"/>
    </source>
</evidence>
<evidence type="ECO:0000259" key="15">
    <source>
        <dbReference type="Pfam" id="PF02931"/>
    </source>
</evidence>
<evidence type="ECO:0000256" key="9">
    <source>
        <dbReference type="ARBA" id="ARBA00023170"/>
    </source>
</evidence>
<dbReference type="InterPro" id="IPR036734">
    <property type="entry name" value="Neur_chan_lig-bd_sf"/>
</dbReference>
<keyword evidence="8" id="KW-1015">Disulfide bond</keyword>
<sequence length="538" mass="62429">CSSARAAEILFNDILLHSSYHNKIRPVANASDMLTVYLGLSISQLIEICVSYTAINGVILSRRPTRNPHQDDLDETEQVMVSSVWLKQRWNDYRLRWDPARYDNIKSLNIPIPILWRPDITLYNTADGEYDVLVPNKALVTYDGTVKWSPPAVYKSVCKIWSKDFPFDEQKCVMKFGSWTYNHDFLDLRPMDNQVDQADYWANGEWYIVETPVERNVIRYACCTDQYVDITFAFILHRNPLFYVVTLVVPCLLIAFSTLLVFYLPTDAQERITLSISILIAVIVFLLLIPSLLPPTSDQVPLVGRFILFTLCMSIASLLGTILVIHVHYRTADTHVMPRWMRVVFIIYMPRILRVERPTSKEDYENYTKERRQEKLKQGYMNNSQIWTNYSNGRIYHSRKSLGKQAARFIVEAVSPSLLEEIEWREGGCGDDHPETLQQAQSQIPLPSHYIRAIDCIHYIVSHLKKADEEEQISDDWKFVALVMDRMLLWLFFIVLIIMTTATFMAPVTFWESENTHRIPRIEKPITISSAGFSDYIA</sequence>
<keyword evidence="4 14" id="KW-1133">Transmembrane helix</keyword>
<evidence type="ECO:0000313" key="18">
    <source>
        <dbReference type="RefSeq" id="XP_006818122.1"/>
    </source>
</evidence>
<dbReference type="GeneID" id="100370261"/>
<dbReference type="Proteomes" id="UP000694865">
    <property type="component" value="Unplaced"/>
</dbReference>
<dbReference type="RefSeq" id="XP_006818122.1">
    <property type="nucleotide sequence ID" value="XM_006818059.1"/>
</dbReference>
<keyword evidence="11" id="KW-1071">Ligand-gated ion channel</keyword>
<gene>
    <name evidence="18" type="primary">LOC100370261</name>
</gene>
<keyword evidence="12" id="KW-0407">Ion channel</keyword>
<evidence type="ECO:0000256" key="3">
    <source>
        <dbReference type="ARBA" id="ARBA00022692"/>
    </source>
</evidence>
<feature type="transmembrane region" description="Helical" evidence="14">
    <location>
        <begin position="276"/>
        <end position="294"/>
    </location>
</feature>
<dbReference type="InterPro" id="IPR002394">
    <property type="entry name" value="Nicotinic_acetylcholine_rcpt"/>
</dbReference>
<evidence type="ECO:0000256" key="4">
    <source>
        <dbReference type="ARBA" id="ARBA00022989"/>
    </source>
</evidence>
<keyword evidence="2" id="KW-1003">Cell membrane</keyword>
<organism evidence="17 18">
    <name type="scientific">Saccoglossus kowalevskii</name>
    <name type="common">Acorn worm</name>
    <dbReference type="NCBI Taxonomy" id="10224"/>
    <lineage>
        <taxon>Eukaryota</taxon>
        <taxon>Metazoa</taxon>
        <taxon>Hemichordata</taxon>
        <taxon>Enteropneusta</taxon>
        <taxon>Harrimaniidae</taxon>
        <taxon>Saccoglossus</taxon>
    </lineage>
</organism>
<comment type="subcellular location">
    <subcellularLocation>
        <location evidence="13">Synaptic cell membrane</location>
        <topology evidence="13">Multi-pass membrane protein</topology>
    </subcellularLocation>
</comment>
<evidence type="ECO:0000256" key="2">
    <source>
        <dbReference type="ARBA" id="ARBA00022475"/>
    </source>
</evidence>
<evidence type="ECO:0000256" key="12">
    <source>
        <dbReference type="ARBA" id="ARBA00023303"/>
    </source>
</evidence>
<evidence type="ECO:0000256" key="8">
    <source>
        <dbReference type="ARBA" id="ARBA00023157"/>
    </source>
</evidence>
<evidence type="ECO:0000256" key="14">
    <source>
        <dbReference type="SAM" id="Phobius"/>
    </source>
</evidence>
<feature type="domain" description="Neurotransmitter-gated ion-channel ligand-binding" evidence="15">
    <location>
        <begin position="72"/>
        <end position="240"/>
    </location>
</feature>
<dbReference type="Gene3D" id="2.70.170.10">
    <property type="entry name" value="Neurotransmitter-gated ion-channel ligand-binding domain"/>
    <property type="match status" value="1"/>
</dbReference>
<feature type="non-terminal residue" evidence="18">
    <location>
        <position position="1"/>
    </location>
</feature>
<dbReference type="PRINTS" id="PR00254">
    <property type="entry name" value="NICOTINICR"/>
</dbReference>
<dbReference type="CDD" id="cd19064">
    <property type="entry name" value="LGIC_TM_nAChR"/>
    <property type="match status" value="1"/>
</dbReference>
<dbReference type="InterPro" id="IPR006201">
    <property type="entry name" value="Neur_channel"/>
</dbReference>
<dbReference type="PANTHER" id="PTHR18945">
    <property type="entry name" value="NEUROTRANSMITTER GATED ION CHANNEL"/>
    <property type="match status" value="1"/>
</dbReference>
<keyword evidence="6" id="KW-0406">Ion transport</keyword>
<evidence type="ECO:0000256" key="7">
    <source>
        <dbReference type="ARBA" id="ARBA00023136"/>
    </source>
</evidence>
<dbReference type="InterPro" id="IPR038050">
    <property type="entry name" value="Neuro_actylchol_rec"/>
</dbReference>
<dbReference type="SUPFAM" id="SSF63712">
    <property type="entry name" value="Nicotinic receptor ligand binding domain-like"/>
    <property type="match status" value="1"/>
</dbReference>
<evidence type="ECO:0000256" key="6">
    <source>
        <dbReference type="ARBA" id="ARBA00023065"/>
    </source>
</evidence>
<evidence type="ECO:0000256" key="5">
    <source>
        <dbReference type="ARBA" id="ARBA00023018"/>
    </source>
</evidence>
<feature type="transmembrane region" description="Helical" evidence="14">
    <location>
        <begin position="306"/>
        <end position="329"/>
    </location>
</feature>
<evidence type="ECO:0000256" key="1">
    <source>
        <dbReference type="ARBA" id="ARBA00022448"/>
    </source>
</evidence>
<keyword evidence="5" id="KW-0770">Synapse</keyword>
<reference evidence="18" key="1">
    <citation type="submission" date="2025-08" db="UniProtKB">
        <authorList>
            <consortium name="RefSeq"/>
        </authorList>
    </citation>
    <scope>IDENTIFICATION</scope>
    <source>
        <tissue evidence="18">Testes</tissue>
    </source>
</reference>
<evidence type="ECO:0000259" key="16">
    <source>
        <dbReference type="Pfam" id="PF02932"/>
    </source>
</evidence>
<feature type="transmembrane region" description="Helical" evidence="14">
    <location>
        <begin position="241"/>
        <end position="264"/>
    </location>
</feature>
<proteinExistence type="predicted"/>
<keyword evidence="3 14" id="KW-0812">Transmembrane</keyword>
<dbReference type="InterPro" id="IPR006202">
    <property type="entry name" value="Neur_chan_lig-bd"/>
</dbReference>
<accession>A0ABM0MDN1</accession>
<evidence type="ECO:0000256" key="11">
    <source>
        <dbReference type="ARBA" id="ARBA00023286"/>
    </source>
</evidence>
<keyword evidence="9" id="KW-0675">Receptor</keyword>
<protein>
    <submittedName>
        <fullName evidence="18">Neuronal acetylcholine receptor subunit alpha-4-like</fullName>
    </submittedName>
</protein>
<keyword evidence="17" id="KW-1185">Reference proteome</keyword>
<dbReference type="CDD" id="cd18997">
    <property type="entry name" value="LGIC_ECD_nAChR"/>
    <property type="match status" value="1"/>
</dbReference>
<feature type="domain" description="Neurotransmitter-gated ion-channel transmembrane" evidence="16">
    <location>
        <begin position="247"/>
        <end position="504"/>
    </location>
</feature>
<dbReference type="Pfam" id="PF02931">
    <property type="entry name" value="Neur_chan_LBD"/>
    <property type="match status" value="1"/>
</dbReference>